<comment type="caution">
    <text evidence="2">The sequence shown here is derived from an EMBL/GenBank/DDBJ whole genome shotgun (WGS) entry which is preliminary data.</text>
</comment>
<feature type="coiled-coil region" evidence="1">
    <location>
        <begin position="244"/>
        <end position="278"/>
    </location>
</feature>
<evidence type="ECO:0000313" key="2">
    <source>
        <dbReference type="EMBL" id="GBG23906.1"/>
    </source>
</evidence>
<sequence>MSNVRADEKEARMMYKPAAWYDEEKMHDSLGQRVHEHKTQVTAAALGPGRSVVDAVRELKERVAAAEENARKERTQRLALQGQVQGLVADLDASRANAKQLEKIIAKLNHEDRELRLALENDAKRIEDLEFAKSAALESHHSKPRNAELEKRANTAVAAAEAATARLREEQALHGSMRAQCREAQTRAKVAQELQADAEARAERAERALAAARTRSDVDSKDRAQLEIELSSARDTISGLHFQLKTTSAQREGLAADKADLEAQISALRRDLDAISSLFLVK</sequence>
<organism evidence="2 3">
    <name type="scientific">Hondaea fermentalgiana</name>
    <dbReference type="NCBI Taxonomy" id="2315210"/>
    <lineage>
        <taxon>Eukaryota</taxon>
        <taxon>Sar</taxon>
        <taxon>Stramenopiles</taxon>
        <taxon>Bigyra</taxon>
        <taxon>Labyrinthulomycetes</taxon>
        <taxon>Thraustochytrida</taxon>
        <taxon>Thraustochytriidae</taxon>
        <taxon>Hondaea</taxon>
    </lineage>
</organism>
<keyword evidence="1" id="KW-0175">Coiled coil</keyword>
<name>A0A2R5FYR8_9STRA</name>
<accession>A0A2R5FYR8</accession>
<evidence type="ECO:0000256" key="1">
    <source>
        <dbReference type="SAM" id="Coils"/>
    </source>
</evidence>
<feature type="coiled-coil region" evidence="1">
    <location>
        <begin position="146"/>
        <end position="215"/>
    </location>
</feature>
<evidence type="ECO:0000313" key="3">
    <source>
        <dbReference type="Proteomes" id="UP000241890"/>
    </source>
</evidence>
<feature type="coiled-coil region" evidence="1">
    <location>
        <begin position="56"/>
        <end position="118"/>
    </location>
</feature>
<proteinExistence type="predicted"/>
<reference evidence="2 3" key="1">
    <citation type="submission" date="2017-12" db="EMBL/GenBank/DDBJ databases">
        <title>Sequencing, de novo assembly and annotation of complete genome of a new Thraustochytrid species, strain FCC1311.</title>
        <authorList>
            <person name="Sedici K."/>
            <person name="Godart F."/>
            <person name="Aiese Cigliano R."/>
            <person name="Sanseverino W."/>
            <person name="Barakat M."/>
            <person name="Ortet P."/>
            <person name="Marechal E."/>
            <person name="Cagnac O."/>
            <person name="Amato A."/>
        </authorList>
    </citation>
    <scope>NUCLEOTIDE SEQUENCE [LARGE SCALE GENOMIC DNA]</scope>
</reference>
<dbReference type="InParanoid" id="A0A2R5FYR8"/>
<gene>
    <name evidence="2" type="ORF">FCC1311_001252</name>
</gene>
<keyword evidence="3" id="KW-1185">Reference proteome</keyword>
<dbReference type="EMBL" id="BEYU01000001">
    <property type="protein sequence ID" value="GBG23906.1"/>
    <property type="molecule type" value="Genomic_DNA"/>
</dbReference>
<dbReference type="AlphaFoldDB" id="A0A2R5FYR8"/>
<dbReference type="Proteomes" id="UP000241890">
    <property type="component" value="Unassembled WGS sequence"/>
</dbReference>
<protein>
    <submittedName>
        <fullName evidence="2">Uncharacterized protein</fullName>
    </submittedName>
</protein>